<dbReference type="InterPro" id="IPR011032">
    <property type="entry name" value="GroES-like_sf"/>
</dbReference>
<dbReference type="Gene3D" id="3.40.50.720">
    <property type="entry name" value="NAD(P)-binding Rossmann-like Domain"/>
    <property type="match status" value="1"/>
</dbReference>
<evidence type="ECO:0000256" key="1">
    <source>
        <dbReference type="ARBA" id="ARBA00008072"/>
    </source>
</evidence>
<sequence>MLSLPVPLCSLIRDHNTIVQTAAVAINPADAKMLDYSAAIGAIHGYDFAGTIVALGVDAPAHLSVGDRAAGMVFGGNKLHQIIGGFAQYVGAMAELLLRLPGEMSFEEGASLGIGVATATLSLFDRLCIPATLENLRRGEPKQGDFVLVAGGSTASGTRAIQLLNNAGLRPIASCSPSNFALVKRFGAEKVFDYHSPTCAQEFLEYTTQLCFQSIGRAGSCYVSLVPFRDTVAQTRTLTIEPSWVMVLSIFGRKVALDGKYGREAQPEDKRFGALAFSTVMPGGWEGVIKGVYIIRRQALSGQKLVYSVV</sequence>
<dbReference type="InterPro" id="IPR047122">
    <property type="entry name" value="Trans-enoyl_RdTase-like"/>
</dbReference>
<dbReference type="Proteomes" id="UP001302321">
    <property type="component" value="Unassembled WGS sequence"/>
</dbReference>
<dbReference type="InterPro" id="IPR013154">
    <property type="entry name" value="ADH-like_N"/>
</dbReference>
<feature type="domain" description="Enoyl reductase (ER)" evidence="4">
    <location>
        <begin position="1"/>
        <end position="306"/>
    </location>
</feature>
<evidence type="ECO:0000256" key="2">
    <source>
        <dbReference type="ARBA" id="ARBA00022857"/>
    </source>
</evidence>
<name>A0AAN6VW77_9PEZI</name>
<dbReference type="InterPro" id="IPR036291">
    <property type="entry name" value="NAD(P)-bd_dom_sf"/>
</dbReference>
<dbReference type="Gene3D" id="3.90.180.10">
    <property type="entry name" value="Medium-chain alcohol dehydrogenases, catalytic domain"/>
    <property type="match status" value="1"/>
</dbReference>
<evidence type="ECO:0000313" key="6">
    <source>
        <dbReference type="Proteomes" id="UP001302321"/>
    </source>
</evidence>
<reference evidence="5" key="1">
    <citation type="journal article" date="2023" name="Mol. Phylogenet. Evol.">
        <title>Genome-scale phylogeny and comparative genomics of the fungal order Sordariales.</title>
        <authorList>
            <person name="Hensen N."/>
            <person name="Bonometti L."/>
            <person name="Westerberg I."/>
            <person name="Brannstrom I.O."/>
            <person name="Guillou S."/>
            <person name="Cros-Aarteil S."/>
            <person name="Calhoun S."/>
            <person name="Haridas S."/>
            <person name="Kuo A."/>
            <person name="Mondo S."/>
            <person name="Pangilinan J."/>
            <person name="Riley R."/>
            <person name="LaButti K."/>
            <person name="Andreopoulos B."/>
            <person name="Lipzen A."/>
            <person name="Chen C."/>
            <person name="Yan M."/>
            <person name="Daum C."/>
            <person name="Ng V."/>
            <person name="Clum A."/>
            <person name="Steindorff A."/>
            <person name="Ohm R.A."/>
            <person name="Martin F."/>
            <person name="Silar P."/>
            <person name="Natvig D.O."/>
            <person name="Lalanne C."/>
            <person name="Gautier V."/>
            <person name="Ament-Velasquez S.L."/>
            <person name="Kruys A."/>
            <person name="Hutchinson M.I."/>
            <person name="Powell A.J."/>
            <person name="Barry K."/>
            <person name="Miller A.N."/>
            <person name="Grigoriev I.V."/>
            <person name="Debuchy R."/>
            <person name="Gladieux P."/>
            <person name="Hiltunen Thoren M."/>
            <person name="Johannesson H."/>
        </authorList>
    </citation>
    <scope>NUCLEOTIDE SEQUENCE</scope>
    <source>
        <strain evidence="5">CBS 892.96</strain>
    </source>
</reference>
<dbReference type="PANTHER" id="PTHR45348:SF6">
    <property type="entry name" value="TRANS-ENOYL REDUCTASE APDC"/>
    <property type="match status" value="1"/>
</dbReference>
<dbReference type="PANTHER" id="PTHR45348">
    <property type="entry name" value="HYPOTHETICAL OXIDOREDUCTASE (EUROFUNG)"/>
    <property type="match status" value="1"/>
</dbReference>
<comment type="similarity">
    <text evidence="1">Belongs to the zinc-containing alcohol dehydrogenase family.</text>
</comment>
<dbReference type="SUPFAM" id="SSF51735">
    <property type="entry name" value="NAD(P)-binding Rossmann-fold domains"/>
    <property type="match status" value="1"/>
</dbReference>
<protein>
    <submittedName>
        <fullName evidence="5">Chaperonin 10-like protein</fullName>
    </submittedName>
</protein>
<proteinExistence type="inferred from homology"/>
<keyword evidence="6" id="KW-1185">Reference proteome</keyword>
<dbReference type="SUPFAM" id="SSF50129">
    <property type="entry name" value="GroES-like"/>
    <property type="match status" value="1"/>
</dbReference>
<dbReference type="GO" id="GO:0016651">
    <property type="term" value="F:oxidoreductase activity, acting on NAD(P)H"/>
    <property type="evidence" value="ECO:0007669"/>
    <property type="project" value="InterPro"/>
</dbReference>
<evidence type="ECO:0000259" key="4">
    <source>
        <dbReference type="SMART" id="SM00829"/>
    </source>
</evidence>
<dbReference type="EMBL" id="MU866758">
    <property type="protein sequence ID" value="KAK4170805.1"/>
    <property type="molecule type" value="Genomic_DNA"/>
</dbReference>
<gene>
    <name evidence="5" type="ORF">QBC36DRAFT_369758</name>
</gene>
<evidence type="ECO:0000313" key="5">
    <source>
        <dbReference type="EMBL" id="KAK4170805.1"/>
    </source>
</evidence>
<dbReference type="CDD" id="cd08249">
    <property type="entry name" value="enoyl_reductase_like"/>
    <property type="match status" value="1"/>
</dbReference>
<accession>A0AAN6VW77</accession>
<evidence type="ECO:0000256" key="3">
    <source>
        <dbReference type="ARBA" id="ARBA00023002"/>
    </source>
</evidence>
<dbReference type="SMART" id="SM00829">
    <property type="entry name" value="PKS_ER"/>
    <property type="match status" value="1"/>
</dbReference>
<keyword evidence="3" id="KW-0560">Oxidoreductase</keyword>
<keyword evidence="2" id="KW-0521">NADP</keyword>
<dbReference type="AlphaFoldDB" id="A0AAN6VW77"/>
<reference evidence="5" key="2">
    <citation type="submission" date="2023-05" db="EMBL/GenBank/DDBJ databases">
        <authorList>
            <consortium name="Lawrence Berkeley National Laboratory"/>
            <person name="Steindorff A."/>
            <person name="Hensen N."/>
            <person name="Bonometti L."/>
            <person name="Westerberg I."/>
            <person name="Brannstrom I.O."/>
            <person name="Guillou S."/>
            <person name="Cros-Aarteil S."/>
            <person name="Calhoun S."/>
            <person name="Haridas S."/>
            <person name="Kuo A."/>
            <person name="Mondo S."/>
            <person name="Pangilinan J."/>
            <person name="Riley R."/>
            <person name="Labutti K."/>
            <person name="Andreopoulos B."/>
            <person name="Lipzen A."/>
            <person name="Chen C."/>
            <person name="Yanf M."/>
            <person name="Daum C."/>
            <person name="Ng V."/>
            <person name="Clum A."/>
            <person name="Ohm R."/>
            <person name="Martin F."/>
            <person name="Silar P."/>
            <person name="Natvig D."/>
            <person name="Lalanne C."/>
            <person name="Gautier V."/>
            <person name="Ament-Velasquez S.L."/>
            <person name="Kruys A."/>
            <person name="Hutchinson M.I."/>
            <person name="Powell A.J."/>
            <person name="Barry K."/>
            <person name="Miller A.N."/>
            <person name="Grigoriev I.V."/>
            <person name="Debuchy R."/>
            <person name="Gladieux P."/>
            <person name="Thoren M.H."/>
            <person name="Johannesson H."/>
        </authorList>
    </citation>
    <scope>NUCLEOTIDE SEQUENCE</scope>
    <source>
        <strain evidence="5">CBS 892.96</strain>
    </source>
</reference>
<dbReference type="InterPro" id="IPR020843">
    <property type="entry name" value="ER"/>
</dbReference>
<dbReference type="Pfam" id="PF08240">
    <property type="entry name" value="ADH_N"/>
    <property type="match status" value="1"/>
</dbReference>
<comment type="caution">
    <text evidence="5">The sequence shown here is derived from an EMBL/GenBank/DDBJ whole genome shotgun (WGS) entry which is preliminary data.</text>
</comment>
<organism evidence="5 6">
    <name type="scientific">Triangularia setosa</name>
    <dbReference type="NCBI Taxonomy" id="2587417"/>
    <lineage>
        <taxon>Eukaryota</taxon>
        <taxon>Fungi</taxon>
        <taxon>Dikarya</taxon>
        <taxon>Ascomycota</taxon>
        <taxon>Pezizomycotina</taxon>
        <taxon>Sordariomycetes</taxon>
        <taxon>Sordariomycetidae</taxon>
        <taxon>Sordariales</taxon>
        <taxon>Podosporaceae</taxon>
        <taxon>Triangularia</taxon>
    </lineage>
</organism>